<keyword evidence="4" id="KW-1185">Reference proteome</keyword>
<dbReference type="InterPro" id="IPR051677">
    <property type="entry name" value="AfsR-DnrI-RedD_regulator"/>
</dbReference>
<dbReference type="Pfam" id="PF03704">
    <property type="entry name" value="BTAD"/>
    <property type="match status" value="1"/>
</dbReference>
<reference evidence="3 4" key="1">
    <citation type="submission" date="2020-08" db="EMBL/GenBank/DDBJ databases">
        <title>Genomic Encyclopedia of Type Strains, Phase III (KMG-III): the genomes of soil and plant-associated and newly described type strains.</title>
        <authorList>
            <person name="Whitman W."/>
        </authorList>
    </citation>
    <scope>NUCLEOTIDE SEQUENCE [LARGE SCALE GENOMIC DNA]</scope>
    <source>
        <strain evidence="3 4">CECT 3265</strain>
    </source>
</reference>
<keyword evidence="1" id="KW-0902">Two-component regulatory system</keyword>
<gene>
    <name evidence="3" type="ORF">FHS38_006504</name>
</gene>
<dbReference type="InterPro" id="IPR011990">
    <property type="entry name" value="TPR-like_helical_dom_sf"/>
</dbReference>
<evidence type="ECO:0000256" key="1">
    <source>
        <dbReference type="ARBA" id="ARBA00023012"/>
    </source>
</evidence>
<evidence type="ECO:0000313" key="4">
    <source>
        <dbReference type="Proteomes" id="UP000556436"/>
    </source>
</evidence>
<dbReference type="RefSeq" id="WP_184739605.1">
    <property type="nucleotide sequence ID" value="NZ_BMRW01000017.1"/>
</dbReference>
<dbReference type="InterPro" id="IPR005158">
    <property type="entry name" value="BTAD"/>
</dbReference>
<dbReference type="EMBL" id="JACHJG010000019">
    <property type="protein sequence ID" value="MBB4890419.1"/>
    <property type="molecule type" value="Genomic_DNA"/>
</dbReference>
<dbReference type="InterPro" id="IPR036388">
    <property type="entry name" value="WH-like_DNA-bd_sf"/>
</dbReference>
<dbReference type="SUPFAM" id="SSF48452">
    <property type="entry name" value="TPR-like"/>
    <property type="match status" value="1"/>
</dbReference>
<dbReference type="GO" id="GO:0003677">
    <property type="term" value="F:DNA binding"/>
    <property type="evidence" value="ECO:0007669"/>
    <property type="project" value="UniProtKB-KW"/>
</dbReference>
<accession>A0A7W7PHT9</accession>
<evidence type="ECO:0000259" key="2">
    <source>
        <dbReference type="SMART" id="SM01043"/>
    </source>
</evidence>
<keyword evidence="3" id="KW-0238">DNA-binding</keyword>
<dbReference type="Proteomes" id="UP000556436">
    <property type="component" value="Unassembled WGS sequence"/>
</dbReference>
<name>A0A7W7PHT9_STRNE</name>
<protein>
    <submittedName>
        <fullName evidence="3">DNA-binding SARP family transcriptional activator</fullName>
    </submittedName>
</protein>
<evidence type="ECO:0000313" key="3">
    <source>
        <dbReference type="EMBL" id="MBB4890419.1"/>
    </source>
</evidence>
<dbReference type="SMART" id="SM01043">
    <property type="entry name" value="BTAD"/>
    <property type="match status" value="1"/>
</dbReference>
<sequence>MPAIWHTHAPISGVITVEGNGRRLCLLGEDGIHVEGHGDIRLSLSSAELLAYLALRDGHWARRPAIIRAMWPDAPEQQGRRLLSRLLWRTNRDLPERLIEAEGELVSLTDGLTSDWEQALVVIESIEETGALPVPEGAALLRRPLMAEVSASWADEQRAHWDRQRFHALLRVGQMLLADGHVRQAADTASFLTSWDPLDEPSHELLVRSLIGMGAPGRAAESLRALDKRLRRELGVEADPQLFALLRQGS</sequence>
<organism evidence="3 4">
    <name type="scientific">Streptomyces netropsis</name>
    <name type="common">Streptoverticillium netropsis</name>
    <dbReference type="NCBI Taxonomy" id="55404"/>
    <lineage>
        <taxon>Bacteria</taxon>
        <taxon>Bacillati</taxon>
        <taxon>Actinomycetota</taxon>
        <taxon>Actinomycetes</taxon>
        <taxon>Kitasatosporales</taxon>
        <taxon>Streptomycetaceae</taxon>
        <taxon>Streptomyces</taxon>
    </lineage>
</organism>
<dbReference type="Gene3D" id="1.10.10.10">
    <property type="entry name" value="Winged helix-like DNA-binding domain superfamily/Winged helix DNA-binding domain"/>
    <property type="match status" value="1"/>
</dbReference>
<dbReference type="PANTHER" id="PTHR35807">
    <property type="entry name" value="TRANSCRIPTIONAL REGULATOR REDD-RELATED"/>
    <property type="match status" value="1"/>
</dbReference>
<dbReference type="AlphaFoldDB" id="A0A7W7PHT9"/>
<proteinExistence type="predicted"/>
<comment type="caution">
    <text evidence="3">The sequence shown here is derived from an EMBL/GenBank/DDBJ whole genome shotgun (WGS) entry which is preliminary data.</text>
</comment>
<dbReference type="GO" id="GO:0000160">
    <property type="term" value="P:phosphorelay signal transduction system"/>
    <property type="evidence" value="ECO:0007669"/>
    <property type="project" value="UniProtKB-KW"/>
</dbReference>
<feature type="domain" description="Bacterial transcriptional activator" evidence="2">
    <location>
        <begin position="114"/>
        <end position="250"/>
    </location>
</feature>
<dbReference type="Gene3D" id="1.25.40.10">
    <property type="entry name" value="Tetratricopeptide repeat domain"/>
    <property type="match status" value="1"/>
</dbReference>